<reference evidence="3 4" key="1">
    <citation type="journal article" date="2015" name="Genome Announc.">
        <title>Draft Genome Sequence and Gene Annotation of the Entomopathogenic Fungus Verticillium hemipterigenum.</title>
        <authorList>
            <person name="Horn F."/>
            <person name="Habel A."/>
            <person name="Scharf D.H."/>
            <person name="Dworschak J."/>
            <person name="Brakhage A.A."/>
            <person name="Guthke R."/>
            <person name="Hertweck C."/>
            <person name="Linde J."/>
        </authorList>
    </citation>
    <scope>NUCLEOTIDE SEQUENCE [LARGE SCALE GENOMIC DNA]</scope>
</reference>
<evidence type="ECO:0000256" key="2">
    <source>
        <dbReference type="ARBA" id="ARBA00023235"/>
    </source>
</evidence>
<sequence length="451" mass="48021">MQQHVLGPLGSARWAAVTAGNFNLPPANSQRIQPHPLQPQSRTMRRVSILRSVALQKKRPSPPSALFQQSCRRRNHTGTRTFPAWFVRGGTSNGLVIRREHLPAKESEWYNILPQAMGSGDALHARQLDGMGSGTSSTAKIVVLAPGKNGHDVEYTVVQAGVRDNVLDQAGNCGNMTAIIGPAAWDMGYVSEERKQSVLEQQGGKQWATLRTFNTNTSKTIDLRFRVAGSPPTYCPEGDYSIAGVAGSHSPITMSFIDPAGAKTGKQLPTGNKIDTLKLDDGSEVEASLVDVGNPGVFIKATSMGFPASGEGLTPAAVETDTALKQKLEMIRRAGAVAMGMNPEMGSVPKVVMVYPAGSRQDVDLQCLAMSMGQAHKAVPLTLALCLGAAAQTEGTLAASMMSDDSKGRGVVRIGHPSGEVDVSTTRNGDKIEAAQLLRTARVMMKGDVYY</sequence>
<protein>
    <recommendedName>
        <fullName evidence="5">Methylitaconate delta2-delta3-isomerase</fullName>
    </recommendedName>
</protein>
<name>A0A0A1T829_9HYPO</name>
<proteinExistence type="inferred from homology"/>
<dbReference type="PANTHER" id="PTHR43709:SF2">
    <property type="entry name" value="DUF453 DOMAIN PROTEIN (AFU_ORTHOLOGUE AFUA_6G00360)"/>
    <property type="match status" value="1"/>
</dbReference>
<dbReference type="Proteomes" id="UP000039046">
    <property type="component" value="Unassembled WGS sequence"/>
</dbReference>
<dbReference type="Gene3D" id="3.10.310.10">
    <property type="entry name" value="Diaminopimelate Epimerase, Chain A, domain 1"/>
    <property type="match status" value="2"/>
</dbReference>
<dbReference type="AlphaFoldDB" id="A0A0A1T829"/>
<evidence type="ECO:0008006" key="5">
    <source>
        <dbReference type="Google" id="ProtNLM"/>
    </source>
</evidence>
<dbReference type="Pfam" id="PF04303">
    <property type="entry name" value="PrpF"/>
    <property type="match status" value="1"/>
</dbReference>
<keyword evidence="2" id="KW-0413">Isomerase</keyword>
<dbReference type="SUPFAM" id="SSF54506">
    <property type="entry name" value="Diaminopimelate epimerase-like"/>
    <property type="match status" value="2"/>
</dbReference>
<dbReference type="InterPro" id="IPR007400">
    <property type="entry name" value="PrpF-like"/>
</dbReference>
<dbReference type="EMBL" id="CDHN01000005">
    <property type="protein sequence ID" value="CEJ93236.1"/>
    <property type="molecule type" value="Genomic_DNA"/>
</dbReference>
<dbReference type="PANTHER" id="PTHR43709">
    <property type="entry name" value="ACONITATE ISOMERASE-RELATED"/>
    <property type="match status" value="1"/>
</dbReference>
<organism evidence="3 4">
    <name type="scientific">[Torrubiella] hemipterigena</name>
    <dbReference type="NCBI Taxonomy" id="1531966"/>
    <lineage>
        <taxon>Eukaryota</taxon>
        <taxon>Fungi</taxon>
        <taxon>Dikarya</taxon>
        <taxon>Ascomycota</taxon>
        <taxon>Pezizomycotina</taxon>
        <taxon>Sordariomycetes</taxon>
        <taxon>Hypocreomycetidae</taxon>
        <taxon>Hypocreales</taxon>
        <taxon>Clavicipitaceae</taxon>
        <taxon>Clavicipitaceae incertae sedis</taxon>
        <taxon>'Torrubiella' clade</taxon>
    </lineage>
</organism>
<evidence type="ECO:0000256" key="1">
    <source>
        <dbReference type="ARBA" id="ARBA00007673"/>
    </source>
</evidence>
<comment type="similarity">
    <text evidence="1">Belongs to the PrpF family.</text>
</comment>
<dbReference type="HOGENOM" id="CLU_026443_0_0_1"/>
<gene>
    <name evidence="3" type="ORF">VHEMI08843</name>
</gene>
<accession>A0A0A1T829</accession>
<dbReference type="GO" id="GO:0016853">
    <property type="term" value="F:isomerase activity"/>
    <property type="evidence" value="ECO:0007669"/>
    <property type="project" value="UniProtKB-KW"/>
</dbReference>
<keyword evidence="4" id="KW-1185">Reference proteome</keyword>
<dbReference type="OrthoDB" id="10267539at2759"/>
<evidence type="ECO:0000313" key="3">
    <source>
        <dbReference type="EMBL" id="CEJ93236.1"/>
    </source>
</evidence>
<evidence type="ECO:0000313" key="4">
    <source>
        <dbReference type="Proteomes" id="UP000039046"/>
    </source>
</evidence>
<dbReference type="STRING" id="1531966.A0A0A1T829"/>